<dbReference type="STRING" id="1852522.SAMN06295960_0236"/>
<dbReference type="AlphaFoldDB" id="A0A1X7I8Y7"/>
<proteinExistence type="inferred from homology"/>
<keyword evidence="2" id="KW-0808">Transferase</keyword>
<dbReference type="Pfam" id="PF00480">
    <property type="entry name" value="ROK"/>
    <property type="match status" value="1"/>
</dbReference>
<comment type="similarity">
    <text evidence="1">Belongs to the ROK (NagC/XylR) family.</text>
</comment>
<keyword evidence="2" id="KW-0418">Kinase</keyword>
<sequence length="281" mass="29976">MNPYVGVDIGISKMCIVAEADEGFLEQQVAIDASTSVEELNANIAAFLTQHQLEPNGIGIGVMGLVEGDERISFSDMAVLNGVRAEQLGNGCCPVKLINDVKAATIAEARHYPNHRAVLFVLADAGIAAGIVVDGKLLQGASGWSGELGYTMVPVSGRVKKLDDLAGGAAILREAGVSREVLLRKLDRHDPKASGIIQQAGFYFGLALTNLIHLYNPDVIIVGGRTAEYPGYLERSVMIAAQYTLQDLFQACRIETALERHLSVAVGACEYVKQQLALVQG</sequence>
<dbReference type="Proteomes" id="UP000193834">
    <property type="component" value="Unassembled WGS sequence"/>
</dbReference>
<organism evidence="2 3">
    <name type="scientific">Paenibacillus aquistagni</name>
    <dbReference type="NCBI Taxonomy" id="1852522"/>
    <lineage>
        <taxon>Bacteria</taxon>
        <taxon>Bacillati</taxon>
        <taxon>Bacillota</taxon>
        <taxon>Bacilli</taxon>
        <taxon>Bacillales</taxon>
        <taxon>Paenibacillaceae</taxon>
        <taxon>Paenibacillus</taxon>
    </lineage>
</organism>
<dbReference type="EMBL" id="FXAZ01000001">
    <property type="protein sequence ID" value="SMG11049.1"/>
    <property type="molecule type" value="Genomic_DNA"/>
</dbReference>
<evidence type="ECO:0000256" key="1">
    <source>
        <dbReference type="ARBA" id="ARBA00006479"/>
    </source>
</evidence>
<evidence type="ECO:0000313" key="2">
    <source>
        <dbReference type="EMBL" id="SMG11049.1"/>
    </source>
</evidence>
<dbReference type="OrthoDB" id="9795247at2"/>
<dbReference type="GO" id="GO:0016301">
    <property type="term" value="F:kinase activity"/>
    <property type="evidence" value="ECO:0007669"/>
    <property type="project" value="UniProtKB-KW"/>
</dbReference>
<gene>
    <name evidence="2" type="ORF">SAMN06295960_0236</name>
</gene>
<dbReference type="PANTHER" id="PTHR18964:SF149">
    <property type="entry name" value="BIFUNCTIONAL UDP-N-ACETYLGLUCOSAMINE 2-EPIMERASE_N-ACETYLMANNOSAMINE KINASE"/>
    <property type="match status" value="1"/>
</dbReference>
<protein>
    <submittedName>
        <fullName evidence="2">Sugar kinase of the NBD/HSP70 family, may contain an N-terminal HTH domain</fullName>
    </submittedName>
</protein>
<accession>A0A1X7I8Y7</accession>
<dbReference type="InterPro" id="IPR043129">
    <property type="entry name" value="ATPase_NBD"/>
</dbReference>
<dbReference type="InterPro" id="IPR000600">
    <property type="entry name" value="ROK"/>
</dbReference>
<dbReference type="RefSeq" id="WP_085492527.1">
    <property type="nucleotide sequence ID" value="NZ_FXAZ01000001.1"/>
</dbReference>
<dbReference type="SUPFAM" id="SSF53067">
    <property type="entry name" value="Actin-like ATPase domain"/>
    <property type="match status" value="1"/>
</dbReference>
<evidence type="ECO:0000313" key="3">
    <source>
        <dbReference type="Proteomes" id="UP000193834"/>
    </source>
</evidence>
<dbReference type="PANTHER" id="PTHR18964">
    <property type="entry name" value="ROK (REPRESSOR, ORF, KINASE) FAMILY"/>
    <property type="match status" value="1"/>
</dbReference>
<name>A0A1X7I8Y7_9BACL</name>
<keyword evidence="3" id="KW-1185">Reference proteome</keyword>
<reference evidence="2 3" key="1">
    <citation type="submission" date="2017-04" db="EMBL/GenBank/DDBJ databases">
        <authorList>
            <person name="Afonso C.L."/>
            <person name="Miller P.J."/>
            <person name="Scott M.A."/>
            <person name="Spackman E."/>
            <person name="Goraichik I."/>
            <person name="Dimitrov K.M."/>
            <person name="Suarez D.L."/>
            <person name="Swayne D.E."/>
        </authorList>
    </citation>
    <scope>NUCLEOTIDE SEQUENCE [LARGE SCALE GENOMIC DNA]</scope>
    <source>
        <strain evidence="2 3">11</strain>
    </source>
</reference>
<dbReference type="Gene3D" id="3.30.420.40">
    <property type="match status" value="2"/>
</dbReference>